<dbReference type="AlphaFoldDB" id="F5Z5E8"/>
<proteinExistence type="predicted"/>
<dbReference type="OrthoDB" id="9894967at2"/>
<protein>
    <submittedName>
        <fullName evidence="1">Uncharacterized protein</fullName>
    </submittedName>
</protein>
<dbReference type="Proteomes" id="UP000000683">
    <property type="component" value="Chromosome"/>
</dbReference>
<sequence>MNFKNFLKLRAAGNRLPDDAYLAYNNIEIYGFSVKPIPGIELDDSSFVKATDINRRAITLRFD</sequence>
<organism evidence="1 2">
    <name type="scientific">Alteromonas naphthalenivorans</name>
    <dbReference type="NCBI Taxonomy" id="715451"/>
    <lineage>
        <taxon>Bacteria</taxon>
        <taxon>Pseudomonadati</taxon>
        <taxon>Pseudomonadota</taxon>
        <taxon>Gammaproteobacteria</taxon>
        <taxon>Alteromonadales</taxon>
        <taxon>Alteromonadaceae</taxon>
        <taxon>Alteromonas/Salinimonas group</taxon>
        <taxon>Alteromonas</taxon>
    </lineage>
</organism>
<reference evidence="1 2" key="1">
    <citation type="journal article" date="2011" name="J. Bacteriol.">
        <title>Complete genome sequence of the polycyclic aromatic hydrocarbon-degrading bacterium Alteromonas sp. strain SN2.</title>
        <authorList>
            <person name="Jin H.M."/>
            <person name="Jeong H."/>
            <person name="Moon E.J."/>
            <person name="Math R.K."/>
            <person name="Lee K."/>
            <person name="Kim H.J."/>
            <person name="Jeon C.O."/>
            <person name="Oh T.K."/>
            <person name="Kim J.F."/>
        </authorList>
    </citation>
    <scope>NUCLEOTIDE SEQUENCE [LARGE SCALE GENOMIC DNA]</scope>
    <source>
        <strain evidence="2">JCM 17741 / KACC 18427 / KCTC 11700BP / SN2</strain>
    </source>
</reference>
<name>F5Z5E8_ALTNA</name>
<evidence type="ECO:0000313" key="2">
    <source>
        <dbReference type="Proteomes" id="UP000000683"/>
    </source>
</evidence>
<dbReference type="RefSeq" id="WP_013785795.1">
    <property type="nucleotide sequence ID" value="NC_015554.1"/>
</dbReference>
<dbReference type="KEGG" id="alt:ambt_16845"/>
<accession>F5Z5E8</accession>
<gene>
    <name evidence="1" type="ordered locus">ambt_16845</name>
</gene>
<evidence type="ECO:0000313" key="1">
    <source>
        <dbReference type="EMBL" id="AEF04874.1"/>
    </source>
</evidence>
<dbReference type="HOGENOM" id="CLU_2875766_0_0_6"/>
<keyword evidence="2" id="KW-1185">Reference proteome</keyword>
<dbReference type="EMBL" id="CP002339">
    <property type="protein sequence ID" value="AEF04874.1"/>
    <property type="molecule type" value="Genomic_DNA"/>
</dbReference>